<name>X1VNY3_9ZZZZ</name>
<sequence>MDLSALMKDLREIDPSVRVSVKIKRGEEASLSIPILSRTIKYDANGKKISDITINRLGGG</sequence>
<organism evidence="1">
    <name type="scientific">marine sediment metagenome</name>
    <dbReference type="NCBI Taxonomy" id="412755"/>
    <lineage>
        <taxon>unclassified sequences</taxon>
        <taxon>metagenomes</taxon>
        <taxon>ecological metagenomes</taxon>
    </lineage>
</organism>
<gene>
    <name evidence="1" type="ORF">S12H4_58793</name>
</gene>
<dbReference type="AlphaFoldDB" id="X1VNY3"/>
<protein>
    <submittedName>
        <fullName evidence="1">Uncharacterized protein</fullName>
    </submittedName>
</protein>
<dbReference type="EMBL" id="BARW01038272">
    <property type="protein sequence ID" value="GAJ21617.1"/>
    <property type="molecule type" value="Genomic_DNA"/>
</dbReference>
<comment type="caution">
    <text evidence="1">The sequence shown here is derived from an EMBL/GenBank/DDBJ whole genome shotgun (WGS) entry which is preliminary data.</text>
</comment>
<proteinExistence type="predicted"/>
<reference evidence="1" key="1">
    <citation type="journal article" date="2014" name="Front. Microbiol.">
        <title>High frequency of phylogenetically diverse reductive dehalogenase-homologous genes in deep subseafloor sedimentary metagenomes.</title>
        <authorList>
            <person name="Kawai M."/>
            <person name="Futagami T."/>
            <person name="Toyoda A."/>
            <person name="Takaki Y."/>
            <person name="Nishi S."/>
            <person name="Hori S."/>
            <person name="Arai W."/>
            <person name="Tsubouchi T."/>
            <person name="Morono Y."/>
            <person name="Uchiyama I."/>
            <person name="Ito T."/>
            <person name="Fujiyama A."/>
            <person name="Inagaki F."/>
            <person name="Takami H."/>
        </authorList>
    </citation>
    <scope>NUCLEOTIDE SEQUENCE</scope>
    <source>
        <strain evidence="1">Expedition CK06-06</strain>
    </source>
</reference>
<evidence type="ECO:0000313" key="1">
    <source>
        <dbReference type="EMBL" id="GAJ21617.1"/>
    </source>
</evidence>
<accession>X1VNY3</accession>